<name>A0A4V1WYP6_9PLEO</name>
<feature type="coiled-coil region" evidence="1">
    <location>
        <begin position="118"/>
        <end position="199"/>
    </location>
</feature>
<evidence type="ECO:0000256" key="1">
    <source>
        <dbReference type="SAM" id="Coils"/>
    </source>
</evidence>
<accession>A0A4V1WYP6</accession>
<dbReference type="AlphaFoldDB" id="A0A4V1WYP6"/>
<evidence type="ECO:0000313" key="3">
    <source>
        <dbReference type="EMBL" id="RYO36560.1"/>
    </source>
</evidence>
<evidence type="ECO:0000256" key="2">
    <source>
        <dbReference type="SAM" id="MobiDB-lite"/>
    </source>
</evidence>
<keyword evidence="1" id="KW-0175">Coiled coil</keyword>
<dbReference type="Proteomes" id="UP000293823">
    <property type="component" value="Unassembled WGS sequence"/>
</dbReference>
<sequence>MSPPLQYGVTVKREEHGEHDVHVKQEEHPEKSAPTLAPKAEPANHATIVPQEANRKNRNKKAPKLARSDPAGGFLTKKQRRAPYVSNLERELARLRQQLLRKVPLEEIGTNKKKADTSTSLRMEIFQLKKQLKDAQRDGENARRDLRPYKNSIAREKEQFEAALNEKFEEMKADNGMQAGKLENKLEQEKAKTDEAHRLFRESVKLVAHMTSLLKGQGRSVH</sequence>
<dbReference type="EMBL" id="PEJP01000069">
    <property type="protein sequence ID" value="RYO36560.1"/>
    <property type="molecule type" value="Genomic_DNA"/>
</dbReference>
<feature type="compositionally biased region" description="Basic and acidic residues" evidence="2">
    <location>
        <begin position="11"/>
        <end position="31"/>
    </location>
</feature>
<keyword evidence="4" id="KW-1185">Reference proteome</keyword>
<protein>
    <submittedName>
        <fullName evidence="3">Uncharacterized protein</fullName>
    </submittedName>
</protein>
<proteinExistence type="predicted"/>
<comment type="caution">
    <text evidence="3">The sequence shown here is derived from an EMBL/GenBank/DDBJ whole genome shotgun (WGS) entry which is preliminary data.</text>
</comment>
<dbReference type="OrthoDB" id="10338127at2759"/>
<organism evidence="3 4">
    <name type="scientific">Alternaria arborescens</name>
    <dbReference type="NCBI Taxonomy" id="156630"/>
    <lineage>
        <taxon>Eukaryota</taxon>
        <taxon>Fungi</taxon>
        <taxon>Dikarya</taxon>
        <taxon>Ascomycota</taxon>
        <taxon>Pezizomycotina</taxon>
        <taxon>Dothideomycetes</taxon>
        <taxon>Pleosporomycetidae</taxon>
        <taxon>Pleosporales</taxon>
        <taxon>Pleosporineae</taxon>
        <taxon>Pleosporaceae</taxon>
        <taxon>Alternaria</taxon>
        <taxon>Alternaria sect. Alternaria</taxon>
    </lineage>
</organism>
<gene>
    <name evidence="3" type="ORF">AA0113_g11475</name>
</gene>
<evidence type="ECO:0000313" key="4">
    <source>
        <dbReference type="Proteomes" id="UP000293823"/>
    </source>
</evidence>
<reference evidence="4" key="1">
    <citation type="journal article" date="2019" name="bioRxiv">
        <title>Genomics, evolutionary history and diagnostics of the Alternaria alternata species group including apple and Asian pear pathotypes.</title>
        <authorList>
            <person name="Armitage A.D."/>
            <person name="Cockerton H.M."/>
            <person name="Sreenivasaprasad S."/>
            <person name="Woodhall J.W."/>
            <person name="Lane C.R."/>
            <person name="Harrison R.J."/>
            <person name="Clarkson J.P."/>
        </authorList>
    </citation>
    <scope>NUCLEOTIDE SEQUENCE [LARGE SCALE GENOMIC DNA]</scope>
    <source>
        <strain evidence="4">RGR 97.0016</strain>
    </source>
</reference>
<feature type="region of interest" description="Disordered" evidence="2">
    <location>
        <begin position="1"/>
        <end position="80"/>
    </location>
</feature>